<name>A0A4R6FJX5_9SPHN</name>
<protein>
    <submittedName>
        <fullName evidence="1">Uncharacterized protein</fullName>
    </submittedName>
</protein>
<reference evidence="1 2" key="1">
    <citation type="submission" date="2019-03" db="EMBL/GenBank/DDBJ databases">
        <title>Genomic Encyclopedia of Type Strains, Phase IV (KMG-IV): sequencing the most valuable type-strain genomes for metagenomic binning, comparative biology and taxonomic classification.</title>
        <authorList>
            <person name="Goeker M."/>
        </authorList>
    </citation>
    <scope>NUCLEOTIDE SEQUENCE [LARGE SCALE GENOMIC DNA]</scope>
    <source>
        <strain evidence="1 2">DSM 25059</strain>
    </source>
</reference>
<sequence>MPDYTEHTVTNEGKAPRGVYTRDGMVTILPGQTKPITISDEIAKEERAFLSFGKAASRKELSDHTVDELKLIADDEGADLEGITKKADIISAIELHREG</sequence>
<dbReference type="Proteomes" id="UP000295493">
    <property type="component" value="Unassembled WGS sequence"/>
</dbReference>
<proteinExistence type="predicted"/>
<comment type="caution">
    <text evidence="1">The sequence shown here is derived from an EMBL/GenBank/DDBJ whole genome shotgun (WGS) entry which is preliminary data.</text>
</comment>
<accession>A0A4R6FJX5</accession>
<dbReference type="EMBL" id="SNWD01000007">
    <property type="protein sequence ID" value="TDN81779.1"/>
    <property type="molecule type" value="Genomic_DNA"/>
</dbReference>
<dbReference type="RefSeq" id="WP_133495890.1">
    <property type="nucleotide sequence ID" value="NZ_BMLU01000007.1"/>
</dbReference>
<organism evidence="1 2">
    <name type="scientific">Stakelama pacifica</name>
    <dbReference type="NCBI Taxonomy" id="517720"/>
    <lineage>
        <taxon>Bacteria</taxon>
        <taxon>Pseudomonadati</taxon>
        <taxon>Pseudomonadota</taxon>
        <taxon>Alphaproteobacteria</taxon>
        <taxon>Sphingomonadales</taxon>
        <taxon>Sphingomonadaceae</taxon>
        <taxon>Stakelama</taxon>
    </lineage>
</organism>
<evidence type="ECO:0000313" key="2">
    <source>
        <dbReference type="Proteomes" id="UP000295493"/>
    </source>
</evidence>
<gene>
    <name evidence="1" type="ORF">EV664_107181</name>
</gene>
<dbReference type="AlphaFoldDB" id="A0A4R6FJX5"/>
<keyword evidence="2" id="KW-1185">Reference proteome</keyword>
<evidence type="ECO:0000313" key="1">
    <source>
        <dbReference type="EMBL" id="TDN81779.1"/>
    </source>
</evidence>